<proteinExistence type="predicted"/>
<dbReference type="CDD" id="cd07724">
    <property type="entry name" value="POD-like_MBL-fold"/>
    <property type="match status" value="1"/>
</dbReference>
<feature type="domain" description="Rhodanese" evidence="2">
    <location>
        <begin position="402"/>
        <end position="488"/>
    </location>
</feature>
<dbReference type="GO" id="GO:0070813">
    <property type="term" value="P:hydrogen sulfide metabolic process"/>
    <property type="evidence" value="ECO:0007669"/>
    <property type="project" value="TreeGrafter"/>
</dbReference>
<dbReference type="GO" id="GO:0016787">
    <property type="term" value="F:hydrolase activity"/>
    <property type="evidence" value="ECO:0007669"/>
    <property type="project" value="UniProtKB-KW"/>
</dbReference>
<dbReference type="PANTHER" id="PTHR43084">
    <property type="entry name" value="PERSULFIDE DIOXYGENASE ETHE1"/>
    <property type="match status" value="1"/>
</dbReference>
<dbReference type="OMA" id="QVWPGHG"/>
<dbReference type="PANTHER" id="PTHR43084:SF1">
    <property type="entry name" value="PERSULFIDE DIOXYGENASE ETHE1, MITOCHONDRIAL"/>
    <property type="match status" value="1"/>
</dbReference>
<dbReference type="GO" id="GO:0050313">
    <property type="term" value="F:sulfur dioxygenase activity"/>
    <property type="evidence" value="ECO:0007669"/>
    <property type="project" value="InterPro"/>
</dbReference>
<keyword evidence="3" id="KW-0378">Hydrolase</keyword>
<dbReference type="InterPro" id="IPR001763">
    <property type="entry name" value="Rhodanese-like_dom"/>
</dbReference>
<gene>
    <name evidence="3" type="ORF">DGD08_14435</name>
</gene>
<evidence type="ECO:0000259" key="2">
    <source>
        <dbReference type="PROSITE" id="PS50206"/>
    </source>
</evidence>
<evidence type="ECO:0000313" key="4">
    <source>
        <dbReference type="Proteomes" id="UP000264071"/>
    </source>
</evidence>
<name>A0A3D4VCN9_9BACT</name>
<dbReference type="FunFam" id="3.60.15.10:FF:000030">
    <property type="entry name" value="Metallo-beta-lactamase family protein"/>
    <property type="match status" value="1"/>
</dbReference>
<evidence type="ECO:0000313" key="3">
    <source>
        <dbReference type="EMBL" id="HCT58398.1"/>
    </source>
</evidence>
<dbReference type="Proteomes" id="UP000264071">
    <property type="component" value="Unassembled WGS sequence"/>
</dbReference>
<dbReference type="GO" id="GO:0006749">
    <property type="term" value="P:glutathione metabolic process"/>
    <property type="evidence" value="ECO:0007669"/>
    <property type="project" value="InterPro"/>
</dbReference>
<dbReference type="InterPro" id="IPR051682">
    <property type="entry name" value="Mito_Persulfide_Diox"/>
</dbReference>
<dbReference type="Pfam" id="PF00581">
    <property type="entry name" value="Rhodanese"/>
    <property type="match status" value="1"/>
</dbReference>
<evidence type="ECO:0000256" key="1">
    <source>
        <dbReference type="ARBA" id="ARBA00022723"/>
    </source>
</evidence>
<dbReference type="InterPro" id="IPR001279">
    <property type="entry name" value="Metallo-B-lactamas"/>
</dbReference>
<dbReference type="CDD" id="cd00158">
    <property type="entry name" value="RHOD"/>
    <property type="match status" value="1"/>
</dbReference>
<dbReference type="SMART" id="SM00450">
    <property type="entry name" value="RHOD"/>
    <property type="match status" value="1"/>
</dbReference>
<dbReference type="SMART" id="SM00849">
    <property type="entry name" value="Lactamase_B"/>
    <property type="match status" value="1"/>
</dbReference>
<dbReference type="SUPFAM" id="SSF56281">
    <property type="entry name" value="Metallo-hydrolase/oxidoreductase"/>
    <property type="match status" value="1"/>
</dbReference>
<sequence>MFFRQLYDQSLAQASYVIGCQATGEAIVVDPLRDIAPYLEVARAEGLRITHVTETHIHADFVSGARELRAATGAQLFLSAEGGTDWQYGYAEADGATLVRDGSQIMVGNLRFDVMHTPGHTPEHIAFVVTDTPRAAGPMGILTGDFVFVGDVGRPDLLERAAKVANTMEAGARTLLHSLDRFRALPDHLQVWPGHGAGSACGKALGAVPSTTVGYEKLANWAVAETNEALFVEQVLAGQPEPPRYFADMKRINREGPALLDTRTPLEMLDPADVLDRLPSDEVWVIDLRTASAFADAHVPRTLSVPYGRSFSGWVGSLVPIARDVILLSTIADAVDDTGQAVAGAHTPADVRQAAHDLMAIGFDRVQGWTSAQGLLGAWDSRGHSPSRIPQLTSAALSEVPAERAPTIIDVRGLSEWSGGHLPDARHIPLGALPDHLGNIPAGPVVVQCQSGARSAVATSLLHRAGRTDAVNLVGGYQAWRAAGLTTV</sequence>
<organism evidence="3 4">
    <name type="scientific">Gemmatimonas aurantiaca</name>
    <dbReference type="NCBI Taxonomy" id="173480"/>
    <lineage>
        <taxon>Bacteria</taxon>
        <taxon>Pseudomonadati</taxon>
        <taxon>Gemmatimonadota</taxon>
        <taxon>Gemmatimonadia</taxon>
        <taxon>Gemmatimonadales</taxon>
        <taxon>Gemmatimonadaceae</taxon>
        <taxon>Gemmatimonas</taxon>
    </lineage>
</organism>
<dbReference type="InterPro" id="IPR044528">
    <property type="entry name" value="POD-like_MBL-fold"/>
</dbReference>
<dbReference type="InterPro" id="IPR036866">
    <property type="entry name" value="RibonucZ/Hydroxyglut_hydro"/>
</dbReference>
<dbReference type="AlphaFoldDB" id="A0A3D4VCN9"/>
<comment type="caution">
    <text evidence="3">The sequence shown here is derived from an EMBL/GenBank/DDBJ whole genome shotgun (WGS) entry which is preliminary data.</text>
</comment>
<dbReference type="Pfam" id="PF00753">
    <property type="entry name" value="Lactamase_B"/>
    <property type="match status" value="1"/>
</dbReference>
<dbReference type="Gene3D" id="3.40.250.10">
    <property type="entry name" value="Rhodanese-like domain"/>
    <property type="match status" value="2"/>
</dbReference>
<dbReference type="EMBL" id="DPIY01000010">
    <property type="protein sequence ID" value="HCT58398.1"/>
    <property type="molecule type" value="Genomic_DNA"/>
</dbReference>
<accession>A0A3D4VCN9</accession>
<keyword evidence="1" id="KW-0479">Metal-binding</keyword>
<dbReference type="GO" id="GO:0046872">
    <property type="term" value="F:metal ion binding"/>
    <property type="evidence" value="ECO:0007669"/>
    <property type="project" value="UniProtKB-KW"/>
</dbReference>
<dbReference type="SUPFAM" id="SSF52821">
    <property type="entry name" value="Rhodanese/Cell cycle control phosphatase"/>
    <property type="match status" value="2"/>
</dbReference>
<dbReference type="PROSITE" id="PS50206">
    <property type="entry name" value="RHODANESE_3"/>
    <property type="match status" value="1"/>
</dbReference>
<dbReference type="InterPro" id="IPR036873">
    <property type="entry name" value="Rhodanese-like_dom_sf"/>
</dbReference>
<protein>
    <submittedName>
        <fullName evidence="3">MBL fold metallo-hydrolase</fullName>
    </submittedName>
</protein>
<reference evidence="3 4" key="1">
    <citation type="journal article" date="2018" name="Nat. Biotechnol.">
        <title>A standardized bacterial taxonomy based on genome phylogeny substantially revises the tree of life.</title>
        <authorList>
            <person name="Parks D.H."/>
            <person name="Chuvochina M."/>
            <person name="Waite D.W."/>
            <person name="Rinke C."/>
            <person name="Skarshewski A."/>
            <person name="Chaumeil P.A."/>
            <person name="Hugenholtz P."/>
        </authorList>
    </citation>
    <scope>NUCLEOTIDE SEQUENCE [LARGE SCALE GENOMIC DNA]</scope>
    <source>
        <strain evidence="3">UBA8844</strain>
    </source>
</reference>
<dbReference type="Gene3D" id="3.60.15.10">
    <property type="entry name" value="Ribonuclease Z/Hydroxyacylglutathione hydrolase-like"/>
    <property type="match status" value="1"/>
</dbReference>